<dbReference type="GO" id="GO:0035267">
    <property type="term" value="C:NuA4 histone acetyltransferase complex"/>
    <property type="evidence" value="ECO:0007669"/>
    <property type="project" value="TreeGrafter"/>
</dbReference>
<dbReference type="InterPro" id="IPR001487">
    <property type="entry name" value="Bromodomain"/>
</dbReference>
<gene>
    <name evidence="5" type="ORF">K452DRAFT_225441</name>
</gene>
<dbReference type="InterPro" id="IPR036427">
    <property type="entry name" value="Bromodomain-like_sf"/>
</dbReference>
<protein>
    <recommendedName>
        <fullName evidence="4">Bromo domain-containing protein</fullName>
    </recommendedName>
</protein>
<dbReference type="GeneID" id="54294245"/>
<evidence type="ECO:0000256" key="2">
    <source>
        <dbReference type="PROSITE-ProRule" id="PRU00035"/>
    </source>
</evidence>
<organism evidence="5 6">
    <name type="scientific">Aplosporella prunicola CBS 121167</name>
    <dbReference type="NCBI Taxonomy" id="1176127"/>
    <lineage>
        <taxon>Eukaryota</taxon>
        <taxon>Fungi</taxon>
        <taxon>Dikarya</taxon>
        <taxon>Ascomycota</taxon>
        <taxon>Pezizomycotina</taxon>
        <taxon>Dothideomycetes</taxon>
        <taxon>Dothideomycetes incertae sedis</taxon>
        <taxon>Botryosphaeriales</taxon>
        <taxon>Aplosporellaceae</taxon>
        <taxon>Aplosporella</taxon>
    </lineage>
</organism>
<accession>A0A6A6BG91</accession>
<feature type="domain" description="Bromo" evidence="4">
    <location>
        <begin position="39"/>
        <end position="158"/>
    </location>
</feature>
<reference evidence="5" key="1">
    <citation type="journal article" date="2020" name="Stud. Mycol.">
        <title>101 Dothideomycetes genomes: a test case for predicting lifestyles and emergence of pathogens.</title>
        <authorList>
            <person name="Haridas S."/>
            <person name="Albert R."/>
            <person name="Binder M."/>
            <person name="Bloem J."/>
            <person name="Labutti K."/>
            <person name="Salamov A."/>
            <person name="Andreopoulos B."/>
            <person name="Baker S."/>
            <person name="Barry K."/>
            <person name="Bills G."/>
            <person name="Bluhm B."/>
            <person name="Cannon C."/>
            <person name="Castanera R."/>
            <person name="Culley D."/>
            <person name="Daum C."/>
            <person name="Ezra D."/>
            <person name="Gonzalez J."/>
            <person name="Henrissat B."/>
            <person name="Kuo A."/>
            <person name="Liang C."/>
            <person name="Lipzen A."/>
            <person name="Lutzoni F."/>
            <person name="Magnuson J."/>
            <person name="Mondo S."/>
            <person name="Nolan M."/>
            <person name="Ohm R."/>
            <person name="Pangilinan J."/>
            <person name="Park H.-J."/>
            <person name="Ramirez L."/>
            <person name="Alfaro M."/>
            <person name="Sun H."/>
            <person name="Tritt A."/>
            <person name="Yoshinaga Y."/>
            <person name="Zwiers L.-H."/>
            <person name="Turgeon B."/>
            <person name="Goodwin S."/>
            <person name="Spatafora J."/>
            <person name="Crous P."/>
            <person name="Grigoriev I."/>
        </authorList>
    </citation>
    <scope>NUCLEOTIDE SEQUENCE</scope>
    <source>
        <strain evidence="5">CBS 121167</strain>
    </source>
</reference>
<evidence type="ECO:0000259" key="4">
    <source>
        <dbReference type="PROSITE" id="PS50014"/>
    </source>
</evidence>
<proteinExistence type="predicted"/>
<dbReference type="PRINTS" id="PR00503">
    <property type="entry name" value="BROMODOMAIN"/>
</dbReference>
<dbReference type="Pfam" id="PF00439">
    <property type="entry name" value="Bromodomain"/>
    <property type="match status" value="1"/>
</dbReference>
<dbReference type="PROSITE" id="PS50014">
    <property type="entry name" value="BROMODOMAIN_2"/>
    <property type="match status" value="1"/>
</dbReference>
<dbReference type="AlphaFoldDB" id="A0A6A6BG91"/>
<dbReference type="GO" id="GO:0006325">
    <property type="term" value="P:chromatin organization"/>
    <property type="evidence" value="ECO:0007669"/>
    <property type="project" value="UniProtKB-ARBA"/>
</dbReference>
<keyword evidence="6" id="KW-1185">Reference proteome</keyword>
<dbReference type="RefSeq" id="XP_033398902.1">
    <property type="nucleotide sequence ID" value="XM_033536749.1"/>
</dbReference>
<evidence type="ECO:0000256" key="1">
    <source>
        <dbReference type="ARBA" id="ARBA00023117"/>
    </source>
</evidence>
<evidence type="ECO:0000313" key="6">
    <source>
        <dbReference type="Proteomes" id="UP000799438"/>
    </source>
</evidence>
<dbReference type="OrthoDB" id="21449at2759"/>
<evidence type="ECO:0000256" key="3">
    <source>
        <dbReference type="SAM" id="MobiDB-lite"/>
    </source>
</evidence>
<dbReference type="Proteomes" id="UP000799438">
    <property type="component" value="Unassembled WGS sequence"/>
</dbReference>
<feature type="region of interest" description="Disordered" evidence="3">
    <location>
        <begin position="90"/>
        <end position="114"/>
    </location>
</feature>
<evidence type="ECO:0000313" key="5">
    <source>
        <dbReference type="EMBL" id="KAF2143190.1"/>
    </source>
</evidence>
<name>A0A6A6BG91_9PEZI</name>
<dbReference type="PANTHER" id="PTHR15398:SF4">
    <property type="entry name" value="BROMODOMAIN-CONTAINING PROTEIN 8 ISOFORM X1"/>
    <property type="match status" value="1"/>
</dbReference>
<dbReference type="EMBL" id="ML995482">
    <property type="protein sequence ID" value="KAF2143190.1"/>
    <property type="molecule type" value="Genomic_DNA"/>
</dbReference>
<dbReference type="Gene3D" id="1.20.920.10">
    <property type="entry name" value="Bromodomain-like"/>
    <property type="match status" value="1"/>
</dbReference>
<dbReference type="PANTHER" id="PTHR15398">
    <property type="entry name" value="BROMODOMAIN-CONTAINING PROTEIN 8"/>
    <property type="match status" value="1"/>
</dbReference>
<keyword evidence="1 2" id="KW-0103">Bromodomain</keyword>
<dbReference type="SUPFAM" id="SSF47370">
    <property type="entry name" value="Bromodomain"/>
    <property type="match status" value="1"/>
</dbReference>
<sequence length="196" mass="21021">MEPDVPEIDMNIGTPSPPTTVVAAKHFNRMSNPVMNDITSHKHASLFATPVKTKDAEGYYDIIRRPQDLKSIRAAINYGNRAVAAATASSADTPSAASPSQQQPATPTQSSTSTYTTLPISEDLVPPKSIVNGAQLERELMRMFANAVMFNSGGDGVVRDAVEMAKDVEASVANWRAVAVTDEDMGESEGGKKRRL</sequence>